<name>A0ABM0M7F8_SACKO</name>
<dbReference type="Proteomes" id="UP000694865">
    <property type="component" value="Unplaced"/>
</dbReference>
<dbReference type="RefSeq" id="XP_006815949.1">
    <property type="nucleotide sequence ID" value="XM_006815886.1"/>
</dbReference>
<reference evidence="3" key="1">
    <citation type="submission" date="2025-08" db="UniProtKB">
        <authorList>
            <consortium name="RefSeq"/>
        </authorList>
    </citation>
    <scope>IDENTIFICATION</scope>
    <source>
        <tissue evidence="3">Testes</tissue>
    </source>
</reference>
<evidence type="ECO:0000259" key="1">
    <source>
        <dbReference type="Pfam" id="PF13621"/>
    </source>
</evidence>
<organism evidence="2 3">
    <name type="scientific">Saccoglossus kowalevskii</name>
    <name type="common">Acorn worm</name>
    <dbReference type="NCBI Taxonomy" id="10224"/>
    <lineage>
        <taxon>Eukaryota</taxon>
        <taxon>Metazoa</taxon>
        <taxon>Hemichordata</taxon>
        <taxon>Enteropneusta</taxon>
        <taxon>Harrimaniidae</taxon>
        <taxon>Saccoglossus</taxon>
    </lineage>
</organism>
<dbReference type="Pfam" id="PF13621">
    <property type="entry name" value="Cupin_8"/>
    <property type="match status" value="1"/>
</dbReference>
<dbReference type="SUPFAM" id="SSF51197">
    <property type="entry name" value="Clavaminate synthase-like"/>
    <property type="match status" value="1"/>
</dbReference>
<dbReference type="GeneID" id="102809681"/>
<dbReference type="PANTHER" id="PTHR12461">
    <property type="entry name" value="HYPOXIA-INDUCIBLE FACTOR 1 ALPHA INHIBITOR-RELATED"/>
    <property type="match status" value="1"/>
</dbReference>
<evidence type="ECO:0000313" key="2">
    <source>
        <dbReference type="Proteomes" id="UP000694865"/>
    </source>
</evidence>
<dbReference type="PANTHER" id="PTHR12461:SF53">
    <property type="entry name" value="JMJC DOMAIN-CONTAINING PROTEIN"/>
    <property type="match status" value="1"/>
</dbReference>
<dbReference type="Gene3D" id="2.60.120.650">
    <property type="entry name" value="Cupin"/>
    <property type="match status" value="1"/>
</dbReference>
<sequence length="171" mass="19760">MVRGLSVLQTLGIFCVSFVIVTSTGSFSRVPFPKDQRTDIKFPPVIRKSDSGIPDGHLRPLGHQRRSEGRAKEYNQVLHPREFWEKHVSKKLPLVFRNAVTKSGAFQNWTDEYLTESYGDIDVLIEKKKEHRESAPIRIKLSTFLDSYHHEDWYVVTVLPDELRPDIQVGK</sequence>
<dbReference type="InterPro" id="IPR041667">
    <property type="entry name" value="Cupin_8"/>
</dbReference>
<proteinExistence type="predicted"/>
<accession>A0ABM0M7F8</accession>
<feature type="domain" description="Cupin-like" evidence="1">
    <location>
        <begin position="80"/>
        <end position="136"/>
    </location>
</feature>
<protein>
    <submittedName>
        <fullName evidence="3">Uncharacterized protein LOC102809681</fullName>
    </submittedName>
</protein>
<keyword evidence="2" id="KW-1185">Reference proteome</keyword>
<evidence type="ECO:0000313" key="3">
    <source>
        <dbReference type="RefSeq" id="XP_006815949.1"/>
    </source>
</evidence>
<gene>
    <name evidence="3" type="primary">LOC102809681</name>
</gene>